<keyword evidence="1" id="KW-0489">Methyltransferase</keyword>
<reference evidence="7" key="1">
    <citation type="journal article" date="2013" name="Nature">
        <title>Pan genome of the phytoplankton Emiliania underpins its global distribution.</title>
        <authorList>
            <person name="Read B.A."/>
            <person name="Kegel J."/>
            <person name="Klute M.J."/>
            <person name="Kuo A."/>
            <person name="Lefebvre S.C."/>
            <person name="Maumus F."/>
            <person name="Mayer C."/>
            <person name="Miller J."/>
            <person name="Monier A."/>
            <person name="Salamov A."/>
            <person name="Young J."/>
            <person name="Aguilar M."/>
            <person name="Claverie J.M."/>
            <person name="Frickenhaus S."/>
            <person name="Gonzalez K."/>
            <person name="Herman E.K."/>
            <person name="Lin Y.C."/>
            <person name="Napier J."/>
            <person name="Ogata H."/>
            <person name="Sarno A.F."/>
            <person name="Shmutz J."/>
            <person name="Schroeder D."/>
            <person name="de Vargas C."/>
            <person name="Verret F."/>
            <person name="von Dassow P."/>
            <person name="Valentin K."/>
            <person name="Van de Peer Y."/>
            <person name="Wheeler G."/>
            <person name="Dacks J.B."/>
            <person name="Delwiche C.F."/>
            <person name="Dyhrman S.T."/>
            <person name="Glockner G."/>
            <person name="John U."/>
            <person name="Richards T."/>
            <person name="Worden A.Z."/>
            <person name="Zhang X."/>
            <person name="Grigoriev I.V."/>
            <person name="Allen A.E."/>
            <person name="Bidle K."/>
            <person name="Borodovsky M."/>
            <person name="Bowler C."/>
            <person name="Brownlee C."/>
            <person name="Cock J.M."/>
            <person name="Elias M."/>
            <person name="Gladyshev V.N."/>
            <person name="Groth M."/>
            <person name="Guda C."/>
            <person name="Hadaegh A."/>
            <person name="Iglesias-Rodriguez M.D."/>
            <person name="Jenkins J."/>
            <person name="Jones B.M."/>
            <person name="Lawson T."/>
            <person name="Leese F."/>
            <person name="Lindquist E."/>
            <person name="Lobanov A."/>
            <person name="Lomsadze A."/>
            <person name="Malik S.B."/>
            <person name="Marsh M.E."/>
            <person name="Mackinder L."/>
            <person name="Mock T."/>
            <person name="Mueller-Roeber B."/>
            <person name="Pagarete A."/>
            <person name="Parker M."/>
            <person name="Probert I."/>
            <person name="Quesneville H."/>
            <person name="Raines C."/>
            <person name="Rensing S.A."/>
            <person name="Riano-Pachon D.M."/>
            <person name="Richier S."/>
            <person name="Rokitta S."/>
            <person name="Shiraiwa Y."/>
            <person name="Soanes D.M."/>
            <person name="van der Giezen M."/>
            <person name="Wahlund T.M."/>
            <person name="Williams B."/>
            <person name="Wilson W."/>
            <person name="Wolfe G."/>
            <person name="Wurch L.L."/>
        </authorList>
    </citation>
    <scope>NUCLEOTIDE SEQUENCE</scope>
</reference>
<evidence type="ECO:0000256" key="3">
    <source>
        <dbReference type="ARBA" id="ARBA00022691"/>
    </source>
</evidence>
<evidence type="ECO:0000256" key="1">
    <source>
        <dbReference type="ARBA" id="ARBA00022603"/>
    </source>
</evidence>
<evidence type="ECO:0000313" key="6">
    <source>
        <dbReference type="EnsemblProtists" id="EOD39093"/>
    </source>
</evidence>
<dbReference type="PaxDb" id="2903-EOD39093"/>
<evidence type="ECO:0000256" key="4">
    <source>
        <dbReference type="SAM" id="SignalP"/>
    </source>
</evidence>
<reference evidence="6" key="2">
    <citation type="submission" date="2024-10" db="UniProtKB">
        <authorList>
            <consortium name="EnsemblProtists"/>
        </authorList>
    </citation>
    <scope>IDENTIFICATION</scope>
</reference>
<dbReference type="CDD" id="cd02440">
    <property type="entry name" value="AdoMet_MTases"/>
    <property type="match status" value="1"/>
</dbReference>
<dbReference type="Pfam" id="PF08241">
    <property type="entry name" value="Methyltransf_11"/>
    <property type="match status" value="1"/>
</dbReference>
<keyword evidence="2" id="KW-0808">Transferase</keyword>
<proteinExistence type="predicted"/>
<dbReference type="HOGENOM" id="CLU_1221596_0_0_1"/>
<keyword evidence="3" id="KW-0949">S-adenosyl-L-methionine</keyword>
<feature type="signal peptide" evidence="4">
    <location>
        <begin position="1"/>
        <end position="18"/>
    </location>
</feature>
<dbReference type="PANTHER" id="PTHR43464">
    <property type="entry name" value="METHYLTRANSFERASE"/>
    <property type="match status" value="1"/>
</dbReference>
<dbReference type="GO" id="GO:0032259">
    <property type="term" value="P:methylation"/>
    <property type="evidence" value="ECO:0007669"/>
    <property type="project" value="UniProtKB-KW"/>
</dbReference>
<dbReference type="AlphaFoldDB" id="A0A0D3KTK8"/>
<feature type="chain" id="PRO_5044241843" description="Methyltransferase type 11 domain-containing protein" evidence="4">
    <location>
        <begin position="19"/>
        <end position="227"/>
    </location>
</feature>
<dbReference type="KEGG" id="ehx:EMIHUDRAFT_251554"/>
<dbReference type="SUPFAM" id="SSF53335">
    <property type="entry name" value="S-adenosyl-L-methionine-dependent methyltransferases"/>
    <property type="match status" value="1"/>
</dbReference>
<sequence length="227" mass="25310">MLRCSCSGVFWLLVAANGASLNTTDIYENLYANHGYHADLRLSHASSILHLLQSVAGAFDRPVLDVGCSHGLAVEKLWKMDISAIGVDIAPTAVQKARTHREFRHSLCGEFPCFQVGTATTLPFPDKSLDAIFSTDVLEHLLPEEAPAMVTEFLRVTRKMLFLKIATTTEINKQPINALKMSNRTRYQELQALHTTVWPISKWASLFATKHRRLSVFSSGDTLAIWI</sequence>
<dbReference type="RefSeq" id="XP_005791522.1">
    <property type="nucleotide sequence ID" value="XM_005791465.1"/>
</dbReference>
<protein>
    <recommendedName>
        <fullName evidence="5">Methyltransferase type 11 domain-containing protein</fullName>
    </recommendedName>
</protein>
<dbReference type="EnsemblProtists" id="EOD39093">
    <property type="protein sequence ID" value="EOD39093"/>
    <property type="gene ID" value="EMIHUDRAFT_251554"/>
</dbReference>
<keyword evidence="4" id="KW-0732">Signal</keyword>
<feature type="domain" description="Methyltransferase type 11" evidence="5">
    <location>
        <begin position="64"/>
        <end position="159"/>
    </location>
</feature>
<accession>A0A0D3KTK8</accession>
<keyword evidence="7" id="KW-1185">Reference proteome</keyword>
<dbReference type="InterPro" id="IPR029063">
    <property type="entry name" value="SAM-dependent_MTases_sf"/>
</dbReference>
<evidence type="ECO:0000313" key="7">
    <source>
        <dbReference type="Proteomes" id="UP000013827"/>
    </source>
</evidence>
<evidence type="ECO:0000259" key="5">
    <source>
        <dbReference type="Pfam" id="PF08241"/>
    </source>
</evidence>
<dbReference type="PANTHER" id="PTHR43464:SF19">
    <property type="entry name" value="UBIQUINONE BIOSYNTHESIS O-METHYLTRANSFERASE, MITOCHONDRIAL"/>
    <property type="match status" value="1"/>
</dbReference>
<dbReference type="Gene3D" id="3.40.50.150">
    <property type="entry name" value="Vaccinia Virus protein VP39"/>
    <property type="match status" value="1"/>
</dbReference>
<name>A0A0D3KTK8_EMIH1</name>
<dbReference type="Proteomes" id="UP000013827">
    <property type="component" value="Unassembled WGS sequence"/>
</dbReference>
<dbReference type="GeneID" id="17284364"/>
<dbReference type="InterPro" id="IPR013216">
    <property type="entry name" value="Methyltransf_11"/>
</dbReference>
<organism evidence="6 7">
    <name type="scientific">Emiliania huxleyi (strain CCMP1516)</name>
    <dbReference type="NCBI Taxonomy" id="280463"/>
    <lineage>
        <taxon>Eukaryota</taxon>
        <taxon>Haptista</taxon>
        <taxon>Haptophyta</taxon>
        <taxon>Prymnesiophyceae</taxon>
        <taxon>Isochrysidales</taxon>
        <taxon>Noelaerhabdaceae</taxon>
        <taxon>Emiliania</taxon>
    </lineage>
</organism>
<evidence type="ECO:0000256" key="2">
    <source>
        <dbReference type="ARBA" id="ARBA00022679"/>
    </source>
</evidence>
<dbReference type="GO" id="GO:0008757">
    <property type="term" value="F:S-adenosylmethionine-dependent methyltransferase activity"/>
    <property type="evidence" value="ECO:0007669"/>
    <property type="project" value="InterPro"/>
</dbReference>